<comment type="caution">
    <text evidence="2">The sequence shown here is derived from an EMBL/GenBank/DDBJ whole genome shotgun (WGS) entry which is preliminary data.</text>
</comment>
<dbReference type="Proteomes" id="UP000287296">
    <property type="component" value="Unassembled WGS sequence"/>
</dbReference>
<dbReference type="OrthoDB" id="2964978at2"/>
<sequence length="171" mass="19575">MYDPTHFENLKVAFENRIYDLDNIDGLIAIVDRADRTNHAVLSRELSMKFTLIGLPEVMAEVVLAASLEDLAGEILEIPDAIPGCSLELQFFKRVHDVSVQCEQIREALYAVWENDIELTQTLSFKYGEEASSYLNRIKVKFNTKISEDNMREVVPFLDHVLKSLELLNEI</sequence>
<dbReference type="RefSeq" id="WP_120115719.1">
    <property type="nucleotide sequence ID" value="NZ_BORJ01000008.1"/>
</dbReference>
<protein>
    <submittedName>
        <fullName evidence="2">Uncharacterized protein</fullName>
    </submittedName>
</protein>
<gene>
    <name evidence="2" type="ORF">D5F11_002085</name>
    <name evidence="1" type="ORF">J6TS1_30180</name>
</gene>
<evidence type="ECO:0000313" key="1">
    <source>
        <dbReference type="EMBL" id="GIN97148.1"/>
    </source>
</evidence>
<organism evidence="2 3">
    <name type="scientific">Siminovitchia terrae</name>
    <name type="common">Bacillus terrae</name>
    <dbReference type="NCBI Taxonomy" id="1914933"/>
    <lineage>
        <taxon>Bacteria</taxon>
        <taxon>Bacillati</taxon>
        <taxon>Bacillota</taxon>
        <taxon>Bacilli</taxon>
        <taxon>Bacillales</taxon>
        <taxon>Bacillaceae</taxon>
        <taxon>Siminovitchia</taxon>
    </lineage>
</organism>
<reference evidence="1 4" key="2">
    <citation type="submission" date="2021-03" db="EMBL/GenBank/DDBJ databases">
        <title>Antimicrobial resistance genes in bacteria isolated from Japanese honey, and their potential for conferring macrolide and lincosamide resistance in the American foulbrood pathogen Paenibacillus larvae.</title>
        <authorList>
            <person name="Okamoto M."/>
            <person name="Kumagai M."/>
            <person name="Kanamori H."/>
            <person name="Takamatsu D."/>
        </authorList>
    </citation>
    <scope>NUCLEOTIDE SEQUENCE [LARGE SCALE GENOMIC DNA]</scope>
    <source>
        <strain evidence="1 4">J6TS1</strain>
    </source>
</reference>
<reference evidence="2 3" key="1">
    <citation type="submission" date="2018-12" db="EMBL/GenBank/DDBJ databases">
        <authorList>
            <person name="Sun L."/>
            <person name="Chen Z."/>
        </authorList>
    </citation>
    <scope>NUCLEOTIDE SEQUENCE [LARGE SCALE GENOMIC DNA]</scope>
    <source>
        <strain evidence="2 3">LMG 29736</strain>
    </source>
</reference>
<dbReference type="AlphaFoldDB" id="A0A429XE80"/>
<evidence type="ECO:0000313" key="3">
    <source>
        <dbReference type="Proteomes" id="UP000287296"/>
    </source>
</evidence>
<dbReference type="EMBL" id="QYTW02000001">
    <property type="protein sequence ID" value="RST61689.1"/>
    <property type="molecule type" value="Genomic_DNA"/>
</dbReference>
<name>A0A429XE80_SIMTE</name>
<dbReference type="Proteomes" id="UP000680670">
    <property type="component" value="Unassembled WGS sequence"/>
</dbReference>
<dbReference type="EMBL" id="BORJ01000008">
    <property type="protein sequence ID" value="GIN97148.1"/>
    <property type="molecule type" value="Genomic_DNA"/>
</dbReference>
<evidence type="ECO:0000313" key="2">
    <source>
        <dbReference type="EMBL" id="RST61689.1"/>
    </source>
</evidence>
<accession>A0A429XE80</accession>
<evidence type="ECO:0000313" key="4">
    <source>
        <dbReference type="Proteomes" id="UP000680670"/>
    </source>
</evidence>
<keyword evidence="4" id="KW-1185">Reference proteome</keyword>
<proteinExistence type="predicted"/>